<dbReference type="Proteomes" id="UP000790347">
    <property type="component" value="Unassembled WGS sequence"/>
</dbReference>
<accession>A0A922I5J7</accession>
<gene>
    <name evidence="1" type="ORF">DERF_006092</name>
</gene>
<name>A0A922I5J7_DERFA</name>
<reference evidence="1" key="1">
    <citation type="submission" date="2013-05" db="EMBL/GenBank/DDBJ databases">
        <authorList>
            <person name="Yim A.K.Y."/>
            <person name="Chan T.F."/>
            <person name="Ji K.M."/>
            <person name="Liu X.Y."/>
            <person name="Zhou J.W."/>
            <person name="Li R.Q."/>
            <person name="Yang K.Y."/>
            <person name="Li J."/>
            <person name="Li M."/>
            <person name="Law P.T.W."/>
            <person name="Wu Y.L."/>
            <person name="Cai Z.L."/>
            <person name="Qin H."/>
            <person name="Bao Y."/>
            <person name="Leung R.K.K."/>
            <person name="Ng P.K.S."/>
            <person name="Zou J."/>
            <person name="Zhong X.J."/>
            <person name="Ran P.X."/>
            <person name="Zhong N.S."/>
            <person name="Liu Z.G."/>
            <person name="Tsui S.K.W."/>
        </authorList>
    </citation>
    <scope>NUCLEOTIDE SEQUENCE</scope>
    <source>
        <strain evidence="1">Derf</strain>
        <tissue evidence="1">Whole organism</tissue>
    </source>
</reference>
<proteinExistence type="predicted"/>
<keyword evidence="2" id="KW-1185">Reference proteome</keyword>
<protein>
    <submittedName>
        <fullName evidence="1">Uncharacterized protein</fullName>
    </submittedName>
</protein>
<comment type="caution">
    <text evidence="1">The sequence shown here is derived from an EMBL/GenBank/DDBJ whole genome shotgun (WGS) entry which is preliminary data.</text>
</comment>
<organism evidence="1 2">
    <name type="scientific">Dermatophagoides farinae</name>
    <name type="common">American house dust mite</name>
    <dbReference type="NCBI Taxonomy" id="6954"/>
    <lineage>
        <taxon>Eukaryota</taxon>
        <taxon>Metazoa</taxon>
        <taxon>Ecdysozoa</taxon>
        <taxon>Arthropoda</taxon>
        <taxon>Chelicerata</taxon>
        <taxon>Arachnida</taxon>
        <taxon>Acari</taxon>
        <taxon>Acariformes</taxon>
        <taxon>Sarcoptiformes</taxon>
        <taxon>Astigmata</taxon>
        <taxon>Psoroptidia</taxon>
        <taxon>Analgoidea</taxon>
        <taxon>Pyroglyphidae</taxon>
        <taxon>Dermatophagoidinae</taxon>
        <taxon>Dermatophagoides</taxon>
    </lineage>
</organism>
<reference evidence="1" key="2">
    <citation type="journal article" date="2022" name="Res Sq">
        <title>Comparative Genomics Reveals Insights into the Divergent Evolution of Astigmatic Mites and Household Pest Adaptations.</title>
        <authorList>
            <person name="Xiong Q."/>
            <person name="Wan A.T.-Y."/>
            <person name="Liu X.-Y."/>
            <person name="Fung C.S.-H."/>
            <person name="Xiao X."/>
            <person name="Malainual N."/>
            <person name="Hou J."/>
            <person name="Wang L."/>
            <person name="Wang M."/>
            <person name="Yang K."/>
            <person name="Cui Y."/>
            <person name="Leung E."/>
            <person name="Nong W."/>
            <person name="Shin S.-K."/>
            <person name="Au S."/>
            <person name="Jeong K.Y."/>
            <person name="Chew F.T."/>
            <person name="Hui J."/>
            <person name="Leung T.F."/>
            <person name="Tungtrongchitr A."/>
            <person name="Zhong N."/>
            <person name="Liu Z."/>
            <person name="Tsui S."/>
        </authorList>
    </citation>
    <scope>NUCLEOTIDE SEQUENCE</scope>
    <source>
        <strain evidence="1">Derf</strain>
        <tissue evidence="1">Whole organism</tissue>
    </source>
</reference>
<evidence type="ECO:0000313" key="1">
    <source>
        <dbReference type="EMBL" id="KAH9522526.1"/>
    </source>
</evidence>
<dbReference type="EMBL" id="ASGP02000002">
    <property type="protein sequence ID" value="KAH9522526.1"/>
    <property type="molecule type" value="Genomic_DNA"/>
</dbReference>
<sequence length="86" mass="10241">MIPTLLFILTIGNNENNHNHNTTTTTTTTTTTILFSYNCIIIVIIEEEIQKYQQQHLRITRIFGERTIERRLVDLRCCLQREQNYK</sequence>
<dbReference type="AlphaFoldDB" id="A0A922I5J7"/>
<evidence type="ECO:0000313" key="2">
    <source>
        <dbReference type="Proteomes" id="UP000790347"/>
    </source>
</evidence>